<evidence type="ECO:0000313" key="2">
    <source>
        <dbReference type="EMBL" id="GHE56143.1"/>
    </source>
</evidence>
<dbReference type="EMBL" id="BNAT01000043">
    <property type="protein sequence ID" value="GHE56143.1"/>
    <property type="molecule type" value="Genomic_DNA"/>
</dbReference>
<organism evidence="2 3">
    <name type="scientific">Streptomyces capitiformicae</name>
    <dbReference type="NCBI Taxonomy" id="2014920"/>
    <lineage>
        <taxon>Bacteria</taxon>
        <taxon>Bacillati</taxon>
        <taxon>Actinomycetota</taxon>
        <taxon>Actinomycetes</taxon>
        <taxon>Kitasatosporales</taxon>
        <taxon>Streptomycetaceae</taxon>
        <taxon>Streptomyces</taxon>
    </lineage>
</organism>
<evidence type="ECO:0000313" key="3">
    <source>
        <dbReference type="Proteomes" id="UP000603227"/>
    </source>
</evidence>
<protein>
    <submittedName>
        <fullName evidence="2">Uncharacterized protein</fullName>
    </submittedName>
</protein>
<gene>
    <name evidence="2" type="ORF">GCM10017771_78790</name>
</gene>
<feature type="region of interest" description="Disordered" evidence="1">
    <location>
        <begin position="152"/>
        <end position="186"/>
    </location>
</feature>
<feature type="compositionally biased region" description="Basic and acidic residues" evidence="1">
    <location>
        <begin position="162"/>
        <end position="186"/>
    </location>
</feature>
<sequence>MTRVSIDYDLMYALARQIWHLRDEMDVPSGVKHSFEAGDIGPRGDTAEALSHFSGAWQKAFTEGWQVMTDLGNLLDEIGKAFYDNDAGIAANAATMAAAYQRQNIKAANDGYKQRQDALYKRAEAANLERKHRPGQLYLERQRQELEKKRAALQKEQNAQAKRQEDLTKQQEELQKRQEPLRQRQEELTQRQQELWQRQKAERAELEADFTAKQDALDEERAALAKGQQPSREQMDELQRKQQDLWKEQDSAQKALEGKQEKEQNDLNLERDALRKEQDAFTPEWDELDKKQQDLWKDQAATEEAQKQLDKDEEPLRQRAEDMQKAYASEQEELEKKPAWTPESGEPNPLHMNRELGGDAPAETPPPPVPTTYERNDDNGHTKIEYKLNADGEIEVDKNGNPVETTTTITNKNGMSYTETYRSLAREGDSVTTTQGSDGKVTKVYVDANDEFYGKGFMRRYVTDEKGNTLQVWLKAPDGDWTMQNEARPAEGPEESSNPDIDAVAVGQAPMEYLERPPAYLTVDKPMVDATGKPADGSFSPGTTTSNLPGNATRTDYTNPDGSGLHVVTADISRYVADDKGEIQEVWQKNRYGEWYLKDSITQHERYGDEPPLGMIGENWR</sequence>
<feature type="compositionally biased region" description="Basic and acidic residues" evidence="1">
    <location>
        <begin position="374"/>
        <end position="384"/>
    </location>
</feature>
<dbReference type="RefSeq" id="WP_189787237.1">
    <property type="nucleotide sequence ID" value="NZ_BNAT01000043.1"/>
</dbReference>
<feature type="compositionally biased region" description="Basic and acidic residues" evidence="1">
    <location>
        <begin position="288"/>
        <end position="297"/>
    </location>
</feature>
<feature type="compositionally biased region" description="Basic and acidic residues" evidence="1">
    <location>
        <begin position="233"/>
        <end position="279"/>
    </location>
</feature>
<reference evidence="2" key="2">
    <citation type="submission" date="2020-09" db="EMBL/GenBank/DDBJ databases">
        <authorList>
            <person name="Sun Q."/>
            <person name="Zhou Y."/>
        </authorList>
    </citation>
    <scope>NUCLEOTIDE SEQUENCE</scope>
    <source>
        <strain evidence="2">CGMCC 4.7403</strain>
    </source>
</reference>
<dbReference type="AlphaFoldDB" id="A0A918ZLG0"/>
<proteinExistence type="predicted"/>
<name>A0A918ZLG0_9ACTN</name>
<dbReference type="Proteomes" id="UP000603227">
    <property type="component" value="Unassembled WGS sequence"/>
</dbReference>
<comment type="caution">
    <text evidence="2">The sequence shown here is derived from an EMBL/GenBank/DDBJ whole genome shotgun (WGS) entry which is preliminary data.</text>
</comment>
<feature type="compositionally biased region" description="Polar residues" evidence="1">
    <location>
        <begin position="540"/>
        <end position="561"/>
    </location>
</feature>
<reference evidence="2" key="1">
    <citation type="journal article" date="2014" name="Int. J. Syst. Evol. Microbiol.">
        <title>Complete genome sequence of Corynebacterium casei LMG S-19264T (=DSM 44701T), isolated from a smear-ripened cheese.</title>
        <authorList>
            <consortium name="US DOE Joint Genome Institute (JGI-PGF)"/>
            <person name="Walter F."/>
            <person name="Albersmeier A."/>
            <person name="Kalinowski J."/>
            <person name="Ruckert C."/>
        </authorList>
    </citation>
    <scope>NUCLEOTIDE SEQUENCE</scope>
    <source>
        <strain evidence="2">CGMCC 4.7403</strain>
    </source>
</reference>
<feature type="region of interest" description="Disordered" evidence="1">
    <location>
        <begin position="222"/>
        <end position="384"/>
    </location>
</feature>
<feature type="compositionally biased region" description="Basic and acidic residues" evidence="1">
    <location>
        <begin position="304"/>
        <end position="324"/>
    </location>
</feature>
<keyword evidence="3" id="KW-1185">Reference proteome</keyword>
<feature type="region of interest" description="Disordered" evidence="1">
    <location>
        <begin position="531"/>
        <end position="562"/>
    </location>
</feature>
<accession>A0A918ZLG0</accession>
<evidence type="ECO:0000256" key="1">
    <source>
        <dbReference type="SAM" id="MobiDB-lite"/>
    </source>
</evidence>